<dbReference type="GO" id="GO:1990133">
    <property type="term" value="C:molybdopterin adenylyltransferase complex"/>
    <property type="evidence" value="ECO:0007669"/>
    <property type="project" value="TreeGrafter"/>
</dbReference>
<dbReference type="Pfam" id="PF02597">
    <property type="entry name" value="ThiS"/>
    <property type="match status" value="1"/>
</dbReference>
<dbReference type="GO" id="GO:0006777">
    <property type="term" value="P:Mo-molybdopterin cofactor biosynthetic process"/>
    <property type="evidence" value="ECO:0007669"/>
    <property type="project" value="UniProtKB-KW"/>
</dbReference>
<evidence type="ECO:0000256" key="3">
    <source>
        <dbReference type="ARBA" id="ARBA00023150"/>
    </source>
</evidence>
<dbReference type="PANTHER" id="PTHR33359">
    <property type="entry name" value="MOLYBDOPTERIN SYNTHASE SULFUR CARRIER SUBUNIT"/>
    <property type="match status" value="1"/>
</dbReference>
<accession>A0AAD4JS91</accession>
<dbReference type="NCBIfam" id="TIGR01682">
    <property type="entry name" value="moaD"/>
    <property type="match status" value="1"/>
</dbReference>
<evidence type="ECO:0000256" key="1">
    <source>
        <dbReference type="ARBA" id="ARBA00005046"/>
    </source>
</evidence>
<keyword evidence="3" id="KW-0501">Molybdenum cofactor biosynthesis</keyword>
<evidence type="ECO:0008006" key="6">
    <source>
        <dbReference type="Google" id="ProtNLM"/>
    </source>
</evidence>
<dbReference type="EMBL" id="JAJJHW010003409">
    <property type="protein sequence ID" value="KAH8358671.1"/>
    <property type="molecule type" value="Genomic_DNA"/>
</dbReference>
<evidence type="ECO:0000256" key="2">
    <source>
        <dbReference type="ARBA" id="ARBA00022741"/>
    </source>
</evidence>
<gene>
    <name evidence="4" type="ORF">KR093_001674</name>
</gene>
<dbReference type="AlphaFoldDB" id="A0AAD4JS91"/>
<sequence length="92" mass="10164">MNEENKSGTININILFFAKSRELAKTSRAVFAVEPVVQAGQLLKQLVDRFDLSAISNCIILAHNENYIENLDEDIHLQQADEIAVIPPISGG</sequence>
<evidence type="ECO:0000313" key="5">
    <source>
        <dbReference type="Proteomes" id="UP001200034"/>
    </source>
</evidence>
<protein>
    <recommendedName>
        <fullName evidence="6">MOCS2A</fullName>
    </recommendedName>
</protein>
<dbReference type="InterPro" id="IPR016155">
    <property type="entry name" value="Mopterin_synth/thiamin_S_b"/>
</dbReference>
<proteinExistence type="predicted"/>
<comment type="caution">
    <text evidence="4">The sequence shown here is derived from an EMBL/GenBank/DDBJ whole genome shotgun (WGS) entry which is preliminary data.</text>
</comment>
<name>A0AAD4JS91_9MUSC</name>
<dbReference type="SUPFAM" id="SSF54285">
    <property type="entry name" value="MoaD/ThiS"/>
    <property type="match status" value="1"/>
</dbReference>
<comment type="pathway">
    <text evidence="1">Cofactor biosynthesis; molybdopterin biosynthesis.</text>
</comment>
<organism evidence="4 5">
    <name type="scientific">Drosophila rubida</name>
    <dbReference type="NCBI Taxonomy" id="30044"/>
    <lineage>
        <taxon>Eukaryota</taxon>
        <taxon>Metazoa</taxon>
        <taxon>Ecdysozoa</taxon>
        <taxon>Arthropoda</taxon>
        <taxon>Hexapoda</taxon>
        <taxon>Insecta</taxon>
        <taxon>Pterygota</taxon>
        <taxon>Neoptera</taxon>
        <taxon>Endopterygota</taxon>
        <taxon>Diptera</taxon>
        <taxon>Brachycera</taxon>
        <taxon>Muscomorpha</taxon>
        <taxon>Ephydroidea</taxon>
        <taxon>Drosophilidae</taxon>
        <taxon>Drosophila</taxon>
    </lineage>
</organism>
<dbReference type="InterPro" id="IPR003749">
    <property type="entry name" value="ThiS/MoaD-like"/>
</dbReference>
<dbReference type="PANTHER" id="PTHR33359:SF1">
    <property type="entry name" value="MOLYBDOPTERIN SYNTHASE SULFUR CARRIER SUBUNIT"/>
    <property type="match status" value="1"/>
</dbReference>
<keyword evidence="5" id="KW-1185">Reference proteome</keyword>
<dbReference type="FunFam" id="3.10.20.30:FF:000010">
    <property type="entry name" value="Molybdopterin synthase sulfur carrier subunit"/>
    <property type="match status" value="1"/>
</dbReference>
<dbReference type="Proteomes" id="UP001200034">
    <property type="component" value="Unassembled WGS sequence"/>
</dbReference>
<dbReference type="InterPro" id="IPR012675">
    <property type="entry name" value="Beta-grasp_dom_sf"/>
</dbReference>
<dbReference type="Gene3D" id="3.10.20.30">
    <property type="match status" value="1"/>
</dbReference>
<dbReference type="GO" id="GO:0000166">
    <property type="term" value="F:nucleotide binding"/>
    <property type="evidence" value="ECO:0007669"/>
    <property type="project" value="UniProtKB-KW"/>
</dbReference>
<evidence type="ECO:0000313" key="4">
    <source>
        <dbReference type="EMBL" id="KAH8358671.1"/>
    </source>
</evidence>
<dbReference type="InterPro" id="IPR044672">
    <property type="entry name" value="MOCS2A"/>
</dbReference>
<dbReference type="CDD" id="cd00754">
    <property type="entry name" value="Ubl_MoaD"/>
    <property type="match status" value="1"/>
</dbReference>
<reference evidence="4" key="1">
    <citation type="journal article" date="2021" name="Mol. Ecol. Resour.">
        <title>Phylogenomic analyses of the genus Drosophila reveals genomic signals of climate adaptation.</title>
        <authorList>
            <person name="Li F."/>
            <person name="Rane R.V."/>
            <person name="Luria V."/>
            <person name="Xiong Z."/>
            <person name="Chen J."/>
            <person name="Li Z."/>
            <person name="Catullo R.A."/>
            <person name="Griffin P.C."/>
            <person name="Schiffer M."/>
            <person name="Pearce S."/>
            <person name="Lee S.F."/>
            <person name="McElroy K."/>
            <person name="Stocker A."/>
            <person name="Shirriffs J."/>
            <person name="Cockerell F."/>
            <person name="Coppin C."/>
            <person name="Sgro C.M."/>
            <person name="Karger A."/>
            <person name="Cain J.W."/>
            <person name="Weber J.A."/>
            <person name="Santpere G."/>
            <person name="Kirschner M.W."/>
            <person name="Hoffmann A.A."/>
            <person name="Oakeshott J.G."/>
            <person name="Zhang G."/>
        </authorList>
    </citation>
    <scope>NUCLEOTIDE SEQUENCE</scope>
    <source>
        <strain evidence="4">BGI-SZ-2011g</strain>
    </source>
</reference>
<keyword evidence="2" id="KW-0547">Nucleotide-binding</keyword>